<feature type="transmembrane region" description="Helical" evidence="15">
    <location>
        <begin position="152"/>
        <end position="173"/>
    </location>
</feature>
<keyword evidence="7 15" id="KW-1133">Transmembrane helix</keyword>
<keyword evidence="12 13" id="KW-0275">Fatty acid biosynthesis</keyword>
<dbReference type="PRINTS" id="PR00075">
    <property type="entry name" value="FACDDSATRASE"/>
</dbReference>
<dbReference type="PANTHER" id="PTHR11351:SF92">
    <property type="entry name" value="ACYL-COA DESATURASE 2-LIKE PROTEIN"/>
    <property type="match status" value="1"/>
</dbReference>
<feature type="transmembrane region" description="Helical" evidence="15">
    <location>
        <begin position="120"/>
        <end position="140"/>
    </location>
</feature>
<evidence type="ECO:0000256" key="11">
    <source>
        <dbReference type="ARBA" id="ARBA00023136"/>
    </source>
</evidence>
<comment type="domain">
    <text evidence="13">The histidine box domains are involved in binding the catalytic metal ions.</text>
</comment>
<accession>A0ABQ7SCZ2</accession>
<feature type="domain" description="Fatty acid desaturase" evidence="16">
    <location>
        <begin position="122"/>
        <end position="326"/>
    </location>
</feature>
<comment type="similarity">
    <text evidence="2 13">Belongs to the fatty acid desaturase type 1 family.</text>
</comment>
<keyword evidence="8 13" id="KW-0560">Oxidoreductase</keyword>
<evidence type="ECO:0000256" key="10">
    <source>
        <dbReference type="ARBA" id="ARBA00023098"/>
    </source>
</evidence>
<feature type="compositionally biased region" description="Polar residues" evidence="14">
    <location>
        <begin position="27"/>
        <end position="48"/>
    </location>
</feature>
<feature type="transmembrane region" description="Helical" evidence="15">
    <location>
        <begin position="238"/>
        <end position="258"/>
    </location>
</feature>
<feature type="region of interest" description="Disordered" evidence="14">
    <location>
        <begin position="20"/>
        <end position="70"/>
    </location>
</feature>
<comment type="caution">
    <text evidence="17">The sequence shown here is derived from an EMBL/GenBank/DDBJ whole genome shotgun (WGS) entry which is preliminary data.</text>
</comment>
<dbReference type="PANTHER" id="PTHR11351">
    <property type="entry name" value="ACYL-COA DESATURASE"/>
    <property type="match status" value="1"/>
</dbReference>
<evidence type="ECO:0000256" key="4">
    <source>
        <dbReference type="ARBA" id="ARBA00022692"/>
    </source>
</evidence>
<evidence type="ECO:0000256" key="12">
    <source>
        <dbReference type="ARBA" id="ARBA00023160"/>
    </source>
</evidence>
<keyword evidence="9" id="KW-0408">Iron</keyword>
<feature type="transmembrane region" description="Helical" evidence="15">
    <location>
        <begin position="95"/>
        <end position="114"/>
    </location>
</feature>
<reference evidence="17 18" key="1">
    <citation type="submission" date="2020-10" db="EMBL/GenBank/DDBJ databases">
        <authorList>
            <person name="Klimov P.B."/>
            <person name="Dyachkov S.M."/>
            <person name="Chetverikov P.E."/>
        </authorList>
    </citation>
    <scope>NUCLEOTIDE SEQUENCE [LARGE SCALE GENOMIC DNA]</scope>
    <source>
        <strain evidence="17">BMOC 18-1129-001#AD2665</strain>
        <tissue evidence="17">Entire mites</tissue>
    </source>
</reference>
<proteinExistence type="inferred from homology"/>
<dbReference type="InterPro" id="IPR005804">
    <property type="entry name" value="FA_desaturase_dom"/>
</dbReference>
<comment type="subcellular location">
    <subcellularLocation>
        <location evidence="1">Membrane</location>
        <topology evidence="1">Multi-pass membrane protein</topology>
    </subcellularLocation>
</comment>
<feature type="transmembrane region" description="Helical" evidence="15">
    <location>
        <begin position="270"/>
        <end position="291"/>
    </location>
</feature>
<dbReference type="Proteomes" id="UP000825002">
    <property type="component" value="Unassembled WGS sequence"/>
</dbReference>
<comment type="cofactor">
    <cofactor evidence="13">
        <name>Fe(2+)</name>
        <dbReference type="ChEBI" id="CHEBI:29033"/>
    </cofactor>
</comment>
<evidence type="ECO:0000256" key="3">
    <source>
        <dbReference type="ARBA" id="ARBA00022516"/>
    </source>
</evidence>
<evidence type="ECO:0000313" key="17">
    <source>
        <dbReference type="EMBL" id="KAG9511242.1"/>
    </source>
</evidence>
<evidence type="ECO:0000256" key="14">
    <source>
        <dbReference type="SAM" id="MobiDB-lite"/>
    </source>
</evidence>
<evidence type="ECO:0000313" key="18">
    <source>
        <dbReference type="Proteomes" id="UP000825002"/>
    </source>
</evidence>
<keyword evidence="18" id="KW-1185">Reference proteome</keyword>
<dbReference type="InterPro" id="IPR015876">
    <property type="entry name" value="Acyl-CoA_DS"/>
</dbReference>
<feature type="compositionally biased region" description="Basic and acidic residues" evidence="14">
    <location>
        <begin position="56"/>
        <end position="70"/>
    </location>
</feature>
<evidence type="ECO:0000256" key="1">
    <source>
        <dbReference type="ARBA" id="ARBA00004141"/>
    </source>
</evidence>
<keyword evidence="4 13" id="KW-0812">Transmembrane</keyword>
<keyword evidence="5" id="KW-0479">Metal-binding</keyword>
<evidence type="ECO:0000256" key="7">
    <source>
        <dbReference type="ARBA" id="ARBA00022989"/>
    </source>
</evidence>
<dbReference type="CDD" id="cd03505">
    <property type="entry name" value="Delta9-FADS-like"/>
    <property type="match status" value="1"/>
</dbReference>
<gene>
    <name evidence="17" type="primary">SCD5</name>
    <name evidence="17" type="ORF">GZH46_00185</name>
</gene>
<dbReference type="Pfam" id="PF00487">
    <property type="entry name" value="FA_desaturase"/>
    <property type="match status" value="1"/>
</dbReference>
<sequence length="377" mass="42971">MAPSLGATVTGKSLVHQRIVGDKLPTTDATNNTESSQQTEKLNASNNEATHKSTKKQQDEHQQSTLLKRETTSAATTTLKTIHESGSGELVWRNIFLFVVLHSSIPIGIYMMWTQRPYKTMLYALLLTYLSALGVTAGAHRLWSHRSYKARWPVQVLLIILQTLAGQNSVYTWSRDHRVHHKFSETDADPHNIKRGFFFAHMGWLCTRKHPEVLSKGKLIDMSDLEANPYVAFQHKHFWWMAALFTVAVPTAIPCLMWNERFWTSFVLSFMFRYALALHGTWLVNSAAHYYGSRPYDEHIEARESPVVIYTGVGEGFHNYHHAFPSDYSTSEFGKYLNITTAFIDTMASIGLVYGRRKIDAKMILQRRARTGDLQAS</sequence>
<evidence type="ECO:0000256" key="13">
    <source>
        <dbReference type="RuleBase" id="RU000581"/>
    </source>
</evidence>
<dbReference type="InterPro" id="IPR001522">
    <property type="entry name" value="FADS-1_CS"/>
</dbReference>
<evidence type="ECO:0000256" key="9">
    <source>
        <dbReference type="ARBA" id="ARBA00023004"/>
    </source>
</evidence>
<evidence type="ECO:0000256" key="5">
    <source>
        <dbReference type="ARBA" id="ARBA00022723"/>
    </source>
</evidence>
<keyword evidence="3 13" id="KW-0444">Lipid biosynthesis</keyword>
<keyword evidence="6" id="KW-0276">Fatty acid metabolism</keyword>
<dbReference type="EMBL" id="JAIFTH010000017">
    <property type="protein sequence ID" value="KAG9511242.1"/>
    <property type="molecule type" value="Genomic_DNA"/>
</dbReference>
<name>A0ABQ7SCZ2_9ACAR</name>
<evidence type="ECO:0000256" key="15">
    <source>
        <dbReference type="SAM" id="Phobius"/>
    </source>
</evidence>
<evidence type="ECO:0000256" key="6">
    <source>
        <dbReference type="ARBA" id="ARBA00022832"/>
    </source>
</evidence>
<protein>
    <submittedName>
        <fullName evidence="17">Stearoyl-CoA desaturase 5</fullName>
    </submittedName>
</protein>
<feature type="transmembrane region" description="Helical" evidence="15">
    <location>
        <begin position="336"/>
        <end position="355"/>
    </location>
</feature>
<organism evidence="17 18">
    <name type="scientific">Fragariocoptes setiger</name>
    <dbReference type="NCBI Taxonomy" id="1670756"/>
    <lineage>
        <taxon>Eukaryota</taxon>
        <taxon>Metazoa</taxon>
        <taxon>Ecdysozoa</taxon>
        <taxon>Arthropoda</taxon>
        <taxon>Chelicerata</taxon>
        <taxon>Arachnida</taxon>
        <taxon>Acari</taxon>
        <taxon>Acariformes</taxon>
        <taxon>Trombidiformes</taxon>
        <taxon>Prostigmata</taxon>
        <taxon>Eupodina</taxon>
        <taxon>Eriophyoidea</taxon>
        <taxon>Phytoptidae</taxon>
        <taxon>Fragariocoptes</taxon>
    </lineage>
</organism>
<evidence type="ECO:0000259" key="16">
    <source>
        <dbReference type="Pfam" id="PF00487"/>
    </source>
</evidence>
<evidence type="ECO:0000256" key="8">
    <source>
        <dbReference type="ARBA" id="ARBA00023002"/>
    </source>
</evidence>
<keyword evidence="11 15" id="KW-0472">Membrane</keyword>
<keyword evidence="10" id="KW-0443">Lipid metabolism</keyword>
<evidence type="ECO:0000256" key="2">
    <source>
        <dbReference type="ARBA" id="ARBA00009295"/>
    </source>
</evidence>
<dbReference type="PROSITE" id="PS00476">
    <property type="entry name" value="FATTY_ACID_DESATUR_1"/>
    <property type="match status" value="1"/>
</dbReference>